<protein>
    <submittedName>
        <fullName evidence="8">GtrA family protein</fullName>
    </submittedName>
</protein>
<gene>
    <name evidence="8" type="ORF">COM45_05875</name>
</gene>
<dbReference type="GO" id="GO:0005886">
    <property type="term" value="C:plasma membrane"/>
    <property type="evidence" value="ECO:0007669"/>
    <property type="project" value="TreeGrafter"/>
</dbReference>
<evidence type="ECO:0000256" key="3">
    <source>
        <dbReference type="ARBA" id="ARBA00022692"/>
    </source>
</evidence>
<accession>A0A2A4AKJ3</accession>
<evidence type="ECO:0000313" key="8">
    <source>
        <dbReference type="EMBL" id="PCC83009.1"/>
    </source>
</evidence>
<proteinExistence type="inferred from homology"/>
<dbReference type="InterPro" id="IPR051401">
    <property type="entry name" value="GtrA_CellWall_Glycosyl"/>
</dbReference>
<evidence type="ECO:0000256" key="5">
    <source>
        <dbReference type="ARBA" id="ARBA00023136"/>
    </source>
</evidence>
<evidence type="ECO:0000256" key="6">
    <source>
        <dbReference type="SAM" id="Phobius"/>
    </source>
</evidence>
<keyword evidence="3 6" id="KW-0812">Transmembrane</keyword>
<sequence length="153" mass="17137">MVTNAEKLSRSNSLQAQGTKFVITGVISAIVDAGLTWLLQLGLGLLDKDGARTVGFIFGTLVAYLLNRRWTFNAKASKRRLVAVAATYALTYLVNMVIYRRAFNFFDEDLAWSSTLALVAAYVLAQGTATIINFFVQRWVIFRRTRKSFVVED</sequence>
<dbReference type="Proteomes" id="UP000218690">
    <property type="component" value="Unassembled WGS sequence"/>
</dbReference>
<keyword evidence="5 6" id="KW-0472">Membrane</keyword>
<comment type="caution">
    <text evidence="8">The sequence shown here is derived from an EMBL/GenBank/DDBJ whole genome shotgun (WGS) entry which is preliminary data.</text>
</comment>
<evidence type="ECO:0000256" key="2">
    <source>
        <dbReference type="ARBA" id="ARBA00009399"/>
    </source>
</evidence>
<evidence type="ECO:0000313" key="9">
    <source>
        <dbReference type="Proteomes" id="UP000218690"/>
    </source>
</evidence>
<reference evidence="8 9" key="1">
    <citation type="submission" date="2017-09" db="EMBL/GenBank/DDBJ databases">
        <title>Draft Genome Sequence of Corynebacterium accolens AH4003.</title>
        <authorList>
            <person name="Chen Y."/>
            <person name="Oosthuysen W.F."/>
            <person name="Kelley S."/>
            <person name="Horswill A."/>
        </authorList>
    </citation>
    <scope>NUCLEOTIDE SEQUENCE [LARGE SCALE GENOMIC DNA]</scope>
    <source>
        <strain evidence="8 9">AH4003</strain>
    </source>
</reference>
<feature type="transmembrane region" description="Helical" evidence="6">
    <location>
        <begin position="111"/>
        <end position="136"/>
    </location>
</feature>
<organism evidence="8 9">
    <name type="scientific">Corynebacterium accolens</name>
    <dbReference type="NCBI Taxonomy" id="38284"/>
    <lineage>
        <taxon>Bacteria</taxon>
        <taxon>Bacillati</taxon>
        <taxon>Actinomycetota</taxon>
        <taxon>Actinomycetes</taxon>
        <taxon>Mycobacteriales</taxon>
        <taxon>Corynebacteriaceae</taxon>
        <taxon>Corynebacterium</taxon>
    </lineage>
</organism>
<feature type="domain" description="GtrA/DPMS transmembrane" evidence="7">
    <location>
        <begin position="20"/>
        <end position="142"/>
    </location>
</feature>
<dbReference type="PANTHER" id="PTHR38459:SF6">
    <property type="entry name" value="ARABINOGALACTAN BIOSYNTHESIS RECRUITING PROTEIN RV3789"/>
    <property type="match status" value="1"/>
</dbReference>
<dbReference type="GO" id="GO:0000271">
    <property type="term" value="P:polysaccharide biosynthetic process"/>
    <property type="evidence" value="ECO:0007669"/>
    <property type="project" value="InterPro"/>
</dbReference>
<comment type="subcellular location">
    <subcellularLocation>
        <location evidence="1">Membrane</location>
        <topology evidence="1">Multi-pass membrane protein</topology>
    </subcellularLocation>
</comment>
<evidence type="ECO:0000259" key="7">
    <source>
        <dbReference type="Pfam" id="PF04138"/>
    </source>
</evidence>
<comment type="similarity">
    <text evidence="2">Belongs to the GtrA family.</text>
</comment>
<dbReference type="PANTHER" id="PTHR38459">
    <property type="entry name" value="PROPHAGE BACTOPRENOL-LINKED GLUCOSE TRANSLOCASE HOMOLOG"/>
    <property type="match status" value="1"/>
</dbReference>
<evidence type="ECO:0000256" key="1">
    <source>
        <dbReference type="ARBA" id="ARBA00004141"/>
    </source>
</evidence>
<evidence type="ECO:0000256" key="4">
    <source>
        <dbReference type="ARBA" id="ARBA00022989"/>
    </source>
</evidence>
<feature type="transmembrane region" description="Helical" evidence="6">
    <location>
        <begin position="21"/>
        <end position="39"/>
    </location>
</feature>
<name>A0A2A4AKJ3_9CORY</name>
<feature type="transmembrane region" description="Helical" evidence="6">
    <location>
        <begin position="51"/>
        <end position="67"/>
    </location>
</feature>
<dbReference type="EMBL" id="NWBP01000020">
    <property type="protein sequence ID" value="PCC83009.1"/>
    <property type="molecule type" value="Genomic_DNA"/>
</dbReference>
<dbReference type="AlphaFoldDB" id="A0A2A4AKJ3"/>
<keyword evidence="4 6" id="KW-1133">Transmembrane helix</keyword>
<feature type="transmembrane region" description="Helical" evidence="6">
    <location>
        <begin position="79"/>
        <end position="99"/>
    </location>
</feature>
<dbReference type="InterPro" id="IPR007267">
    <property type="entry name" value="GtrA_DPMS_TM"/>
</dbReference>
<dbReference type="Pfam" id="PF04138">
    <property type="entry name" value="GtrA_DPMS_TM"/>
    <property type="match status" value="1"/>
</dbReference>